<dbReference type="AlphaFoldDB" id="A0A061FJQ7"/>
<protein>
    <recommendedName>
        <fullName evidence="1">Zinc finger PMZ-type domain-containing protein</fullName>
    </recommendedName>
</protein>
<keyword evidence="3" id="KW-1185">Reference proteome</keyword>
<evidence type="ECO:0000313" key="2">
    <source>
        <dbReference type="EMBL" id="EOY16917.1"/>
    </source>
</evidence>
<sequence>MPIVVLIEFIKDMFQRWFHNQYEEAVKVNMLFNPWATRQLSKRFNDAHHIVVKLINRVEFEVKNERKDRHVNLSRKMCSCCEFQIDLLPYSHAIAATSKCKCEAVEFCAVYYKTTYLLEGCVKLEDLGGKGFHQLGKVVDNGEVHNAKGTRHNRQNCHLRLQFLPQIRHHIQGSMENKVRYWSSEMVCPSKVE</sequence>
<dbReference type="Proteomes" id="UP000026915">
    <property type="component" value="Chromosome 8"/>
</dbReference>
<feature type="domain" description="Zinc finger PMZ-type" evidence="1">
    <location>
        <begin position="76"/>
        <end position="103"/>
    </location>
</feature>
<evidence type="ECO:0000313" key="3">
    <source>
        <dbReference type="Proteomes" id="UP000026915"/>
    </source>
</evidence>
<evidence type="ECO:0000259" key="1">
    <source>
        <dbReference type="SMART" id="SM00575"/>
    </source>
</evidence>
<reference evidence="2 3" key="1">
    <citation type="journal article" date="2013" name="Genome Biol.">
        <title>The genome sequence of the most widely cultivated cacao type and its use to identify candidate genes regulating pod color.</title>
        <authorList>
            <person name="Motamayor J.C."/>
            <person name="Mockaitis K."/>
            <person name="Schmutz J."/>
            <person name="Haiminen N."/>
            <person name="Iii D.L."/>
            <person name="Cornejo O."/>
            <person name="Findley S.D."/>
            <person name="Zheng P."/>
            <person name="Utro F."/>
            <person name="Royaert S."/>
            <person name="Saski C."/>
            <person name="Jenkins J."/>
            <person name="Podicheti R."/>
            <person name="Zhao M."/>
            <person name="Scheffler B.E."/>
            <person name="Stack J.C."/>
            <person name="Feltus F.A."/>
            <person name="Mustiga G.M."/>
            <person name="Amores F."/>
            <person name="Phillips W."/>
            <person name="Marelli J.P."/>
            <person name="May G.D."/>
            <person name="Shapiro H."/>
            <person name="Ma J."/>
            <person name="Bustamante C.D."/>
            <person name="Schnell R.J."/>
            <person name="Main D."/>
            <person name="Gilbert D."/>
            <person name="Parida L."/>
            <person name="Kuhn D.N."/>
        </authorList>
    </citation>
    <scope>NUCLEOTIDE SEQUENCE [LARGE SCALE GENOMIC DNA]</scope>
    <source>
        <strain evidence="3">cv. Matina 1-6</strain>
    </source>
</reference>
<organism evidence="2 3">
    <name type="scientific">Theobroma cacao</name>
    <name type="common">Cacao</name>
    <name type="synonym">Cocoa</name>
    <dbReference type="NCBI Taxonomy" id="3641"/>
    <lineage>
        <taxon>Eukaryota</taxon>
        <taxon>Viridiplantae</taxon>
        <taxon>Streptophyta</taxon>
        <taxon>Embryophyta</taxon>
        <taxon>Tracheophyta</taxon>
        <taxon>Spermatophyta</taxon>
        <taxon>Magnoliopsida</taxon>
        <taxon>eudicotyledons</taxon>
        <taxon>Gunneridae</taxon>
        <taxon>Pentapetalae</taxon>
        <taxon>rosids</taxon>
        <taxon>malvids</taxon>
        <taxon>Malvales</taxon>
        <taxon>Malvaceae</taxon>
        <taxon>Byttnerioideae</taxon>
        <taxon>Theobroma</taxon>
    </lineage>
</organism>
<dbReference type="InParanoid" id="A0A061FJQ7"/>
<dbReference type="HOGENOM" id="CLU_1411079_0_0_1"/>
<proteinExistence type="predicted"/>
<dbReference type="EMBL" id="CM001886">
    <property type="protein sequence ID" value="EOY16917.1"/>
    <property type="molecule type" value="Genomic_DNA"/>
</dbReference>
<name>A0A061FJQ7_THECC</name>
<dbReference type="Gramene" id="EOY16917">
    <property type="protein sequence ID" value="EOY16917"/>
    <property type="gene ID" value="TCM_035989"/>
</dbReference>
<dbReference type="GO" id="GO:0008270">
    <property type="term" value="F:zinc ion binding"/>
    <property type="evidence" value="ECO:0007669"/>
    <property type="project" value="InterPro"/>
</dbReference>
<accession>A0A061FJQ7</accession>
<gene>
    <name evidence="2" type="ORF">TCM_035989</name>
</gene>
<dbReference type="InterPro" id="IPR006564">
    <property type="entry name" value="Znf_PMZ"/>
</dbReference>
<dbReference type="SMART" id="SM00575">
    <property type="entry name" value="ZnF_PMZ"/>
    <property type="match status" value="1"/>
</dbReference>